<proteinExistence type="inferred from homology"/>
<keyword evidence="8 12" id="KW-0378">Hydrolase</keyword>
<protein>
    <recommendedName>
        <fullName evidence="5">Adenosine deaminase</fullName>
        <ecNumber evidence="4">3.5.4.4</ecNumber>
    </recommendedName>
</protein>
<comment type="catalytic activity">
    <reaction evidence="10">
        <text>adenosine + H2O + H(+) = inosine + NH4(+)</text>
        <dbReference type="Rhea" id="RHEA:24408"/>
        <dbReference type="ChEBI" id="CHEBI:15377"/>
        <dbReference type="ChEBI" id="CHEBI:15378"/>
        <dbReference type="ChEBI" id="CHEBI:16335"/>
        <dbReference type="ChEBI" id="CHEBI:17596"/>
        <dbReference type="ChEBI" id="CHEBI:28938"/>
        <dbReference type="EC" id="3.5.4.4"/>
    </reaction>
</comment>
<dbReference type="PROSITE" id="PS00485">
    <property type="entry name" value="A_DEAMINASE"/>
    <property type="match status" value="1"/>
</dbReference>
<dbReference type="RefSeq" id="XP_028532166.1">
    <property type="nucleotide sequence ID" value="XM_028675593.1"/>
</dbReference>
<dbReference type="SUPFAM" id="SSF51556">
    <property type="entry name" value="Metallo-dependent hydrolases"/>
    <property type="match status" value="1"/>
</dbReference>
<dbReference type="EC" id="3.5.4.4" evidence="4"/>
<comment type="pathway">
    <text evidence="2">Purine metabolism; purine nucleoside salvage.</text>
</comment>
<dbReference type="GO" id="GO:0005829">
    <property type="term" value="C:cytosol"/>
    <property type="evidence" value="ECO:0007669"/>
    <property type="project" value="TreeGrafter"/>
</dbReference>
<evidence type="ECO:0000256" key="6">
    <source>
        <dbReference type="ARBA" id="ARBA00022723"/>
    </source>
</evidence>
<dbReference type="InterPro" id="IPR032466">
    <property type="entry name" value="Metal_Hydrolase"/>
</dbReference>
<dbReference type="GO" id="GO:0009168">
    <property type="term" value="P:purine ribonucleoside monophosphate biosynthetic process"/>
    <property type="evidence" value="ECO:0007669"/>
    <property type="project" value="InterPro"/>
</dbReference>
<evidence type="ECO:0000256" key="3">
    <source>
        <dbReference type="ARBA" id="ARBA00006676"/>
    </source>
</evidence>
<keyword evidence="6" id="KW-0479">Metal-binding</keyword>
<accession>A0A1J1H362</accession>
<evidence type="ECO:0000256" key="2">
    <source>
        <dbReference type="ARBA" id="ARBA00005058"/>
    </source>
</evidence>
<dbReference type="AlphaFoldDB" id="A0A1J1H362"/>
<dbReference type="Proteomes" id="UP000220158">
    <property type="component" value="Chromosome 6"/>
</dbReference>
<keyword evidence="9" id="KW-0862">Zinc</keyword>
<dbReference type="GO" id="GO:0006166">
    <property type="term" value="P:purine ribonucleoside salvage"/>
    <property type="evidence" value="ECO:0007669"/>
    <property type="project" value="UniProtKB-KW"/>
</dbReference>
<evidence type="ECO:0000256" key="10">
    <source>
        <dbReference type="ARBA" id="ARBA00047764"/>
    </source>
</evidence>
<dbReference type="GO" id="GO:0004000">
    <property type="term" value="F:adenosine deaminase activity"/>
    <property type="evidence" value="ECO:0007669"/>
    <property type="project" value="RHEA"/>
</dbReference>
<dbReference type="GO" id="GO:0009897">
    <property type="term" value="C:external side of plasma membrane"/>
    <property type="evidence" value="ECO:0007669"/>
    <property type="project" value="TreeGrafter"/>
</dbReference>
<keyword evidence="13" id="KW-1185">Reference proteome</keyword>
<organism evidence="12 13">
    <name type="scientific">Plasmodium relictum</name>
    <dbReference type="NCBI Taxonomy" id="85471"/>
    <lineage>
        <taxon>Eukaryota</taxon>
        <taxon>Sar</taxon>
        <taxon>Alveolata</taxon>
        <taxon>Apicomplexa</taxon>
        <taxon>Aconoidasida</taxon>
        <taxon>Haemosporida</taxon>
        <taxon>Plasmodiidae</taxon>
        <taxon>Plasmodium</taxon>
        <taxon>Plasmodium (Haemamoeba)</taxon>
    </lineage>
</organism>
<dbReference type="NCBIfam" id="TIGR01430">
    <property type="entry name" value="aden_deam"/>
    <property type="match status" value="1"/>
</dbReference>
<dbReference type="InterPro" id="IPR006650">
    <property type="entry name" value="A/AMP_deam_AS"/>
</dbReference>
<dbReference type="OrthoDB" id="272271at2759"/>
<evidence type="ECO:0000256" key="4">
    <source>
        <dbReference type="ARBA" id="ARBA00012784"/>
    </source>
</evidence>
<dbReference type="InterPro" id="IPR006330">
    <property type="entry name" value="Ado/ade_deaminase"/>
</dbReference>
<comment type="similarity">
    <text evidence="3">Belongs to the metallo-dependent hydrolases superfamily. Adenosine and AMP deaminases family.</text>
</comment>
<evidence type="ECO:0000256" key="1">
    <source>
        <dbReference type="ARBA" id="ARBA00001947"/>
    </source>
</evidence>
<dbReference type="GO" id="GO:0060169">
    <property type="term" value="P:negative regulation of adenosine receptor signaling pathway"/>
    <property type="evidence" value="ECO:0007669"/>
    <property type="project" value="TreeGrafter"/>
</dbReference>
<dbReference type="OMA" id="NHFTIHA"/>
<evidence type="ECO:0000256" key="8">
    <source>
        <dbReference type="ARBA" id="ARBA00022801"/>
    </source>
</evidence>
<dbReference type="VEuPathDB" id="PlasmoDB:PRELSG_0613300"/>
<dbReference type="GeneID" id="39735259"/>
<dbReference type="GO" id="GO:0046103">
    <property type="term" value="P:inosine biosynthetic process"/>
    <property type="evidence" value="ECO:0007669"/>
    <property type="project" value="TreeGrafter"/>
</dbReference>
<evidence type="ECO:0000313" key="12">
    <source>
        <dbReference type="EMBL" id="CRG99158.1"/>
    </source>
</evidence>
<dbReference type="PANTHER" id="PTHR11409">
    <property type="entry name" value="ADENOSINE DEAMINASE"/>
    <property type="match status" value="1"/>
</dbReference>
<dbReference type="PANTHER" id="PTHR11409:SF43">
    <property type="entry name" value="ADENOSINE DEAMINASE"/>
    <property type="match status" value="1"/>
</dbReference>
<evidence type="ECO:0000256" key="5">
    <source>
        <dbReference type="ARBA" id="ARBA00018099"/>
    </source>
</evidence>
<sequence>MKMTVLHKDIDFLKKDELNINLKSLDKKERYKIWKRIPKCELHCHLDLCFSLEFFLRCVRKYNLQPDLTDDEVVEYYLFKERGKSLSEFIERSRRVTDIFINYDVIKEIAKEAVFNKYKEGVILIEFRYSPSYIAYKHSLCIDLIHKSIVEGITEAVEELNHKIHVGLICIGETGISEESLRKAADFCIKNKKDFIGFDHAGHERDLKPYKEIYDNVRENGISLTIHAGEDITLPNLNTIYSAIEVLKAKRLGHGIRVIESEDLVNLVKENDILLEVCPISNLLLNNVKSMDTHPIRRLYEAGVKVSVNSDDPGMFLTELVDEYEELYINLNFNLEDFMKMNLWALEKSFIKSEIKDKLKKLYFF</sequence>
<evidence type="ECO:0000256" key="9">
    <source>
        <dbReference type="ARBA" id="ARBA00022833"/>
    </source>
</evidence>
<gene>
    <name evidence="12" type="primary">ADA</name>
    <name evidence="12" type="ORF">PRELSG_0613300</name>
</gene>
<dbReference type="Pfam" id="PF00962">
    <property type="entry name" value="A_deaminase"/>
    <property type="match status" value="1"/>
</dbReference>
<dbReference type="InterPro" id="IPR001365">
    <property type="entry name" value="A_deaminase_dom"/>
</dbReference>
<dbReference type="GO" id="GO:0046872">
    <property type="term" value="F:metal ion binding"/>
    <property type="evidence" value="ECO:0007669"/>
    <property type="project" value="UniProtKB-KW"/>
</dbReference>
<evidence type="ECO:0000313" key="13">
    <source>
        <dbReference type="Proteomes" id="UP000220158"/>
    </source>
</evidence>
<feature type="domain" description="Adenosine deaminase" evidence="11">
    <location>
        <begin position="38"/>
        <end position="360"/>
    </location>
</feature>
<dbReference type="UniPathway" id="UPA00606"/>
<reference evidence="12 13" key="1">
    <citation type="submission" date="2015-04" db="EMBL/GenBank/DDBJ databases">
        <authorList>
            <consortium name="Pathogen Informatics"/>
        </authorList>
    </citation>
    <scope>NUCLEOTIDE SEQUENCE [LARGE SCALE GENOMIC DNA]</scope>
    <source>
        <strain evidence="12 13">SGS1</strain>
    </source>
</reference>
<dbReference type="KEGG" id="prel:PRELSG_0613300"/>
<comment type="cofactor">
    <cofactor evidence="1">
        <name>Zn(2+)</name>
        <dbReference type="ChEBI" id="CHEBI:29105"/>
    </cofactor>
</comment>
<evidence type="ECO:0000256" key="7">
    <source>
        <dbReference type="ARBA" id="ARBA00022726"/>
    </source>
</evidence>
<name>A0A1J1H362_PLARL</name>
<keyword evidence="7" id="KW-0660">Purine salvage</keyword>
<dbReference type="Gene3D" id="3.20.20.140">
    <property type="entry name" value="Metal-dependent hydrolases"/>
    <property type="match status" value="1"/>
</dbReference>
<dbReference type="EMBL" id="LN835301">
    <property type="protein sequence ID" value="CRG99158.1"/>
    <property type="molecule type" value="Genomic_DNA"/>
</dbReference>
<evidence type="ECO:0000259" key="11">
    <source>
        <dbReference type="Pfam" id="PF00962"/>
    </source>
</evidence>
<dbReference type="GO" id="GO:0006154">
    <property type="term" value="P:adenosine catabolic process"/>
    <property type="evidence" value="ECO:0007669"/>
    <property type="project" value="TreeGrafter"/>
</dbReference>
<dbReference type="GO" id="GO:0043103">
    <property type="term" value="P:hypoxanthine salvage"/>
    <property type="evidence" value="ECO:0007669"/>
    <property type="project" value="TreeGrafter"/>
</dbReference>